<feature type="compositionally biased region" description="Low complexity" evidence="2">
    <location>
        <begin position="236"/>
        <end position="251"/>
    </location>
</feature>
<dbReference type="PANTHER" id="PTHR45971:SF2">
    <property type="entry name" value="PROTEIN ASSOCIATED WITH UVRAG AS AUTOPHAGY ENHANCER"/>
    <property type="match status" value="1"/>
</dbReference>
<feature type="region of interest" description="Disordered" evidence="2">
    <location>
        <begin position="319"/>
        <end position="354"/>
    </location>
</feature>
<reference evidence="4 5" key="1">
    <citation type="submission" date="2019-09" db="EMBL/GenBank/DDBJ databases">
        <title>Bird 10,000 Genomes (B10K) Project - Family phase.</title>
        <authorList>
            <person name="Zhang G."/>
        </authorList>
    </citation>
    <scope>NUCLEOTIDE SEQUENCE [LARGE SCALE GENOMIC DNA]</scope>
    <source>
        <strain evidence="4">B10K-UC-030-51</strain>
    </source>
</reference>
<protein>
    <submittedName>
        <fullName evidence="4">RUBCL protein</fullName>
    </submittedName>
</protein>
<dbReference type="EMBL" id="VZSF01000772">
    <property type="protein sequence ID" value="NWY50183.1"/>
    <property type="molecule type" value="Genomic_DNA"/>
</dbReference>
<sequence length="746" mass="82272">LSHESLKVAFTESAYSSNPSARISCLAPTPQISILSDECSRPAVIGHAGSFGSYPGSAEAIKDILVSVLSASGLKPSLVPEQTRMQGADHLDSDMDRWEESSDGDSRDDSDSDSAHHNAACTQTDIRFTRHRACWDNTGCDSSKPSLDTFFCPRYSDRDTAASSLNGFSLSDASPLKRDCFTQVTLTGGTVTSAVVHSGKEHYTSPERDLAITRFLPDSAVGQPADLLKYPDALEPVPISNSDSSSPSGLPQPEPVNRTGSASLLNISAIPLNRSLQDICMLPEDVEKENAHFFVADMIIASLEKMKCNILSQQAESWGAEETSGSDGSYHTDSELSSYPGVKKSDSSVASSDSGYEGKLLSCALLPVSSPAHLPSHHEVTRFHCNSDSEDEYVIIADDDMLLFFTVHCLTFRSSFEPGSNSAEATAQELCRAFRKHWMQTDSAVQLSGCLSSSKQRSVLKEDIPRELESSLNLAEEIKIVSKLRGSSGWAPPRSQIIFNIHPSVKRDAVVAAQNFTCVGCGTPIESKYIRRLRYCDYLGKYFCDCCHSYAQSSIPARILLKWDFKKYYVCNFSKHLLDSIWQHPIFNVSCINKALYTKSKEMDRVREVQEQLFHLKKLLKTCRLGESILKEFEQVPSHLTEELHLFSLDDLVKIKRGQLLPLLKDILKSSTSHVDGCELCQAKGFICEFCQSADLLFPYQTAKCKRCTECKTCFHKACFKSGGCPKCLRIAARRTLSEAPSLVPP</sequence>
<dbReference type="AlphaFoldDB" id="A0A7K7F0A5"/>
<dbReference type="InterPro" id="IPR025258">
    <property type="entry name" value="RH_dom"/>
</dbReference>
<feature type="region of interest" description="Disordered" evidence="2">
    <location>
        <begin position="80"/>
        <end position="117"/>
    </location>
</feature>
<dbReference type="GO" id="GO:0097352">
    <property type="term" value="P:autophagosome maturation"/>
    <property type="evidence" value="ECO:0007669"/>
    <property type="project" value="TreeGrafter"/>
</dbReference>
<feature type="domain" description="Rubicon Homology" evidence="3">
    <location>
        <begin position="534"/>
        <end position="735"/>
    </location>
</feature>
<dbReference type="Proteomes" id="UP000557271">
    <property type="component" value="Unassembled WGS sequence"/>
</dbReference>
<dbReference type="InterPro" id="IPR048569">
    <property type="entry name" value="RUBC_PIKBD"/>
</dbReference>
<feature type="region of interest" description="Disordered" evidence="2">
    <location>
        <begin position="234"/>
        <end position="258"/>
    </location>
</feature>
<dbReference type="GO" id="GO:0061910">
    <property type="term" value="P:autophagosome-endosome fusion"/>
    <property type="evidence" value="ECO:0007669"/>
    <property type="project" value="TreeGrafter"/>
</dbReference>
<dbReference type="SMART" id="SM01175">
    <property type="entry name" value="DUF4206"/>
    <property type="match status" value="1"/>
</dbReference>
<gene>
    <name evidence="4" type="primary">Rubcnl</name>
    <name evidence="4" type="ORF">CHIMIN_R06554</name>
</gene>
<dbReference type="GO" id="GO:0000421">
    <property type="term" value="C:autophagosome membrane"/>
    <property type="evidence" value="ECO:0007669"/>
    <property type="project" value="TreeGrafter"/>
</dbReference>
<proteinExistence type="predicted"/>
<feature type="non-terminal residue" evidence="4">
    <location>
        <position position="746"/>
    </location>
</feature>
<keyword evidence="1" id="KW-0072">Autophagy</keyword>
<dbReference type="OrthoDB" id="10067503at2759"/>
<feature type="non-terminal residue" evidence="4">
    <location>
        <position position="1"/>
    </location>
</feature>
<comment type="caution">
    <text evidence="4">The sequence shown here is derived from an EMBL/GenBank/DDBJ whole genome shotgun (WGS) entry which is preliminary data.</text>
</comment>
<organism evidence="4 5">
    <name type="scientific">Chionis minor</name>
    <name type="common">Black-faced sheathbill</name>
    <dbReference type="NCBI Taxonomy" id="227182"/>
    <lineage>
        <taxon>Eukaryota</taxon>
        <taxon>Metazoa</taxon>
        <taxon>Chordata</taxon>
        <taxon>Craniata</taxon>
        <taxon>Vertebrata</taxon>
        <taxon>Euteleostomi</taxon>
        <taxon>Archelosauria</taxon>
        <taxon>Archosauria</taxon>
        <taxon>Dinosauria</taxon>
        <taxon>Saurischia</taxon>
        <taxon>Theropoda</taxon>
        <taxon>Coelurosauria</taxon>
        <taxon>Aves</taxon>
        <taxon>Neognathae</taxon>
        <taxon>Neoaves</taxon>
        <taxon>Charadriiformes</taxon>
        <taxon>Chionididae</taxon>
        <taxon>Chionis</taxon>
    </lineage>
</organism>
<accession>A0A7K7F0A5</accession>
<dbReference type="Pfam" id="PF21054">
    <property type="entry name" value="RUBC_PIKBD"/>
    <property type="match status" value="1"/>
</dbReference>
<evidence type="ECO:0000256" key="2">
    <source>
        <dbReference type="SAM" id="MobiDB-lite"/>
    </source>
</evidence>
<feature type="compositionally biased region" description="Polar residues" evidence="2">
    <location>
        <begin position="323"/>
        <end position="337"/>
    </location>
</feature>
<evidence type="ECO:0000259" key="3">
    <source>
        <dbReference type="SMART" id="SM01175"/>
    </source>
</evidence>
<feature type="compositionally biased region" description="Basic and acidic residues" evidence="2">
    <location>
        <begin position="87"/>
        <end position="116"/>
    </location>
</feature>
<name>A0A7K7F0A5_CHIMN</name>
<evidence type="ECO:0000313" key="4">
    <source>
        <dbReference type="EMBL" id="NWY50183.1"/>
    </source>
</evidence>
<dbReference type="GO" id="GO:1901981">
    <property type="term" value="F:phosphatidylinositol phosphate binding"/>
    <property type="evidence" value="ECO:0007669"/>
    <property type="project" value="TreeGrafter"/>
</dbReference>
<dbReference type="PANTHER" id="PTHR45971">
    <property type="entry name" value="PHOX (PX) DOMAIN-CONTAINING PROTEIN"/>
    <property type="match status" value="1"/>
</dbReference>
<evidence type="ECO:0000256" key="1">
    <source>
        <dbReference type="ARBA" id="ARBA00023006"/>
    </source>
</evidence>
<evidence type="ECO:0000313" key="5">
    <source>
        <dbReference type="Proteomes" id="UP000557271"/>
    </source>
</evidence>
<keyword evidence="5" id="KW-1185">Reference proteome</keyword>
<dbReference type="GO" id="GO:0061909">
    <property type="term" value="P:autophagosome-lysosome fusion"/>
    <property type="evidence" value="ECO:0007669"/>
    <property type="project" value="TreeGrafter"/>
</dbReference>
<dbReference type="Pfam" id="PF13901">
    <property type="entry name" value="RH_dom"/>
    <property type="match status" value="1"/>
</dbReference>
<dbReference type="InterPro" id="IPR052428">
    <property type="entry name" value="Autophagy_HostDef_Reg"/>
</dbReference>